<protein>
    <submittedName>
        <fullName evidence="1">Uncharacterized protein</fullName>
    </submittedName>
</protein>
<sequence>MSKQKITISESDILNNFKVECDTDKVECDTDKVEVTNIKLDITYYGDVTCSSILSSGKRKGEKCGNKAKYEILTNNETFYFCGNHCRKLEKKELPVRKTTRIYVRKTNTTLVTIPEIKPKKLTKKQIENLNYAKDFYNNLLKLSNVVFNKLSEINEEYKGKTLFSMEFVSNKNGDKILFVWKNNGYNYRITLLQNGDYNLIFTDITNFSSSFKYTNFENNLKLNEEDNNNVNYLFNNLKFKRFKVIFNETYLIQYKNNKKTPGDIKYLLSQFESL</sequence>
<organism evidence="1">
    <name type="scientific">Pithovirus LCDPAC02</name>
    <dbReference type="NCBI Taxonomy" id="2506601"/>
    <lineage>
        <taxon>Viruses</taxon>
        <taxon>Pithoviruses</taxon>
    </lineage>
</organism>
<evidence type="ECO:0000313" key="1">
    <source>
        <dbReference type="EMBL" id="QBK84828.1"/>
    </source>
</evidence>
<accession>A0A481YNG4</accession>
<proteinExistence type="predicted"/>
<dbReference type="EMBL" id="MK500299">
    <property type="protein sequence ID" value="QBK84828.1"/>
    <property type="molecule type" value="Genomic_DNA"/>
</dbReference>
<reference evidence="1" key="1">
    <citation type="journal article" date="2019" name="MBio">
        <title>Virus Genomes from Deep Sea Sediments Expand the Ocean Megavirome and Support Independent Origins of Viral Gigantism.</title>
        <authorList>
            <person name="Backstrom D."/>
            <person name="Yutin N."/>
            <person name="Jorgensen S.L."/>
            <person name="Dharamshi J."/>
            <person name="Homa F."/>
            <person name="Zaremba-Niedwiedzka K."/>
            <person name="Spang A."/>
            <person name="Wolf Y.I."/>
            <person name="Koonin E.V."/>
            <person name="Ettema T.J."/>
        </authorList>
    </citation>
    <scope>NUCLEOTIDE SEQUENCE</scope>
</reference>
<name>A0A481YNG4_9VIRU</name>
<gene>
    <name evidence="1" type="ORF">LCDPAC02_00270</name>
</gene>